<name>A0A4D7QFQ9_9HYPH</name>
<dbReference type="InterPro" id="IPR050361">
    <property type="entry name" value="MPP/UQCRC_Complex"/>
</dbReference>
<dbReference type="EMBL" id="CP039865">
    <property type="protein sequence ID" value="QCK86008.1"/>
    <property type="molecule type" value="Genomic_DNA"/>
</dbReference>
<proteinExistence type="inferred from homology"/>
<dbReference type="GO" id="GO:0006508">
    <property type="term" value="P:proteolysis"/>
    <property type="evidence" value="ECO:0007669"/>
    <property type="project" value="InterPro"/>
</dbReference>
<sequence>MARRSQCLLPPTGCPHMTITRRSLAPTLAAAALPVFAPAVASAAVPVEKVSRSVLANGLQVITIPDHRVPVVTHMLWYKVGSGDEQLGKSGIAHFLEHLMFKGTNRTPKDVFSRAVTAVGGNENAFTSYDYTGYYQRIVRDRLPAMMDFEADRMIGLALTDEVVAPEREVVLEERRSRTDNDPTARLSERMSTAIWGETHPYGIPIIGWEREIRQLNREDAFAFYRQFYAPNNAILVVAGDVTPDEVVKLAEATYGRNAANPAIGPRTRPPGPDKAERRYVRLADARVAQPSMTQTLIVPSYATARPGEAEALEALSQITGTHPNGRMYKALVTEQQIAVSAGAFYSGGALGQGRFGVYATPRPGVTLEQLEAAMIEVMAVLRRDGVTQAELDRAKTRLVAESIFSQDSQASMARMYGAALTCGSTVEDIQDWANRMRKVTLDQVNAATQIAFQLDRMVVGQLLREDRR</sequence>
<comment type="similarity">
    <text evidence="2 4">Belongs to the peptidase M16 family.</text>
</comment>
<dbReference type="PANTHER" id="PTHR11851:SF49">
    <property type="entry name" value="MITOCHONDRIAL-PROCESSING PEPTIDASE SUBUNIT ALPHA"/>
    <property type="match status" value="1"/>
</dbReference>
<keyword evidence="9" id="KW-1185">Reference proteome</keyword>
<reference evidence="8 9" key="1">
    <citation type="submission" date="2019-04" db="EMBL/GenBank/DDBJ databases">
        <title>Phreatobacter aquaticus sp. nov.</title>
        <authorList>
            <person name="Choi A."/>
            <person name="Baek K."/>
        </authorList>
    </citation>
    <scope>NUCLEOTIDE SEQUENCE [LARGE SCALE GENOMIC DNA]</scope>
    <source>
        <strain evidence="8 9">NMCR1094</strain>
    </source>
</reference>
<evidence type="ECO:0000256" key="2">
    <source>
        <dbReference type="ARBA" id="ARBA00007261"/>
    </source>
</evidence>
<dbReference type="InterPro" id="IPR001431">
    <property type="entry name" value="Pept_M16_Zn_BS"/>
</dbReference>
<evidence type="ECO:0000256" key="3">
    <source>
        <dbReference type="ARBA" id="ARBA00023049"/>
    </source>
</evidence>
<dbReference type="GO" id="GO:0046872">
    <property type="term" value="F:metal ion binding"/>
    <property type="evidence" value="ECO:0007669"/>
    <property type="project" value="InterPro"/>
</dbReference>
<feature type="chain" id="PRO_5020857610" evidence="5">
    <location>
        <begin position="44"/>
        <end position="469"/>
    </location>
</feature>
<dbReference type="GO" id="GO:0004222">
    <property type="term" value="F:metalloendopeptidase activity"/>
    <property type="evidence" value="ECO:0007669"/>
    <property type="project" value="InterPro"/>
</dbReference>
<comment type="cofactor">
    <cofactor evidence="1">
        <name>Zn(2+)</name>
        <dbReference type="ChEBI" id="CHEBI:29105"/>
    </cofactor>
</comment>
<organism evidence="8 9">
    <name type="scientific">Phreatobacter aquaticus</name>
    <dbReference type="NCBI Taxonomy" id="2570229"/>
    <lineage>
        <taxon>Bacteria</taxon>
        <taxon>Pseudomonadati</taxon>
        <taxon>Pseudomonadota</taxon>
        <taxon>Alphaproteobacteria</taxon>
        <taxon>Hyphomicrobiales</taxon>
        <taxon>Phreatobacteraceae</taxon>
        <taxon>Phreatobacter</taxon>
    </lineage>
</organism>
<evidence type="ECO:0000313" key="9">
    <source>
        <dbReference type="Proteomes" id="UP000298588"/>
    </source>
</evidence>
<accession>A0A4D7QFQ9</accession>
<feature type="domain" description="Peptidase M16 C-terminal" evidence="7">
    <location>
        <begin position="216"/>
        <end position="399"/>
    </location>
</feature>
<dbReference type="Pfam" id="PF05193">
    <property type="entry name" value="Peptidase_M16_C"/>
    <property type="match status" value="1"/>
</dbReference>
<dbReference type="SUPFAM" id="SSF63411">
    <property type="entry name" value="LuxS/MPP-like metallohydrolase"/>
    <property type="match status" value="2"/>
</dbReference>
<keyword evidence="5" id="KW-0732">Signal</keyword>
<gene>
    <name evidence="8" type="ORF">E8L99_09690</name>
</gene>
<dbReference type="OrthoDB" id="9811314at2"/>
<dbReference type="Gene3D" id="3.30.830.10">
    <property type="entry name" value="Metalloenzyme, LuxS/M16 peptidase-like"/>
    <property type="match status" value="2"/>
</dbReference>
<evidence type="ECO:0000259" key="6">
    <source>
        <dbReference type="Pfam" id="PF00675"/>
    </source>
</evidence>
<feature type="signal peptide" evidence="5">
    <location>
        <begin position="1"/>
        <end position="43"/>
    </location>
</feature>
<dbReference type="InterPro" id="IPR011765">
    <property type="entry name" value="Pept_M16_N"/>
</dbReference>
<dbReference type="InterPro" id="IPR007863">
    <property type="entry name" value="Peptidase_M16_C"/>
</dbReference>
<evidence type="ECO:0000313" key="8">
    <source>
        <dbReference type="EMBL" id="QCK86008.1"/>
    </source>
</evidence>
<dbReference type="AlphaFoldDB" id="A0A4D7QFQ9"/>
<evidence type="ECO:0000259" key="7">
    <source>
        <dbReference type="Pfam" id="PF05193"/>
    </source>
</evidence>
<protein>
    <submittedName>
        <fullName evidence="8">Insulinase family protein</fullName>
    </submittedName>
</protein>
<evidence type="ECO:0000256" key="1">
    <source>
        <dbReference type="ARBA" id="ARBA00001947"/>
    </source>
</evidence>
<dbReference type="InterPro" id="IPR011249">
    <property type="entry name" value="Metalloenz_LuxS/M16"/>
</dbReference>
<evidence type="ECO:0000256" key="5">
    <source>
        <dbReference type="SAM" id="SignalP"/>
    </source>
</evidence>
<dbReference type="Proteomes" id="UP000298588">
    <property type="component" value="Chromosome"/>
</dbReference>
<dbReference type="PROSITE" id="PS00143">
    <property type="entry name" value="INSULINASE"/>
    <property type="match status" value="1"/>
</dbReference>
<evidence type="ECO:0000256" key="4">
    <source>
        <dbReference type="RuleBase" id="RU004447"/>
    </source>
</evidence>
<keyword evidence="3" id="KW-0482">Metalloprotease</keyword>
<keyword evidence="3" id="KW-0645">Protease</keyword>
<feature type="domain" description="Peptidase M16 N-terminal" evidence="6">
    <location>
        <begin position="61"/>
        <end position="198"/>
    </location>
</feature>
<keyword evidence="3" id="KW-0378">Hydrolase</keyword>
<dbReference type="Pfam" id="PF00675">
    <property type="entry name" value="Peptidase_M16"/>
    <property type="match status" value="1"/>
</dbReference>
<dbReference type="KEGG" id="paqt:E8L99_09690"/>
<dbReference type="PANTHER" id="PTHR11851">
    <property type="entry name" value="METALLOPROTEASE"/>
    <property type="match status" value="1"/>
</dbReference>